<organism evidence="2 3">
    <name type="scientific">Clavispora lusitaniae</name>
    <name type="common">Candida lusitaniae</name>
    <dbReference type="NCBI Taxonomy" id="36911"/>
    <lineage>
        <taxon>Eukaryota</taxon>
        <taxon>Fungi</taxon>
        <taxon>Dikarya</taxon>
        <taxon>Ascomycota</taxon>
        <taxon>Saccharomycotina</taxon>
        <taxon>Pichiomycetes</taxon>
        <taxon>Metschnikowiaceae</taxon>
        <taxon>Clavispora</taxon>
    </lineage>
</organism>
<reference evidence="2 3" key="1">
    <citation type="submission" date="2017-04" db="EMBL/GenBank/DDBJ databases">
        <title>Draft genome of the yeast Clavispora lusitaniae type strain CBS 6936.</title>
        <authorList>
            <person name="Durrens P."/>
            <person name="Klopp C."/>
            <person name="Biteau N."/>
            <person name="Fitton-Ouhabi V."/>
            <person name="Dementhon K."/>
            <person name="Accoceberry I."/>
            <person name="Sherman D.J."/>
            <person name="Noel T."/>
        </authorList>
    </citation>
    <scope>NUCLEOTIDE SEQUENCE [LARGE SCALE GENOMIC DNA]</scope>
    <source>
        <strain evidence="2 3">CBS 6936</strain>
    </source>
</reference>
<feature type="compositionally biased region" description="Basic and acidic residues" evidence="1">
    <location>
        <begin position="1"/>
        <end position="39"/>
    </location>
</feature>
<protein>
    <submittedName>
        <fullName evidence="2">Uncharacterized protein</fullName>
    </submittedName>
</protein>
<proteinExistence type="predicted"/>
<gene>
    <name evidence="2" type="ORF">A9F13_19g00660</name>
</gene>
<dbReference type="EMBL" id="LYUB02000019">
    <property type="protein sequence ID" value="OVF06663.1"/>
    <property type="molecule type" value="Genomic_DNA"/>
</dbReference>
<accession>A0AA91T030</accession>
<comment type="caution">
    <text evidence="2">The sequence shown here is derived from an EMBL/GenBank/DDBJ whole genome shotgun (WGS) entry which is preliminary data.</text>
</comment>
<name>A0AA91T030_CLALS</name>
<dbReference type="AlphaFoldDB" id="A0AA91T030"/>
<dbReference type="KEGG" id="clus:A9F13_19g00660"/>
<dbReference type="Proteomes" id="UP000195602">
    <property type="component" value="Unassembled WGS sequence"/>
</dbReference>
<feature type="compositionally biased region" description="Polar residues" evidence="1">
    <location>
        <begin position="41"/>
        <end position="55"/>
    </location>
</feature>
<feature type="region of interest" description="Disordered" evidence="1">
    <location>
        <begin position="1"/>
        <end position="55"/>
    </location>
</feature>
<sequence>MGRTEEAGPKRQDRNARHRREMEPRAKTPSESESDRKPGQTEMNTPPAQQTATTVSVVNAFGSWGSY</sequence>
<evidence type="ECO:0000313" key="3">
    <source>
        <dbReference type="Proteomes" id="UP000195602"/>
    </source>
</evidence>
<evidence type="ECO:0000256" key="1">
    <source>
        <dbReference type="SAM" id="MobiDB-lite"/>
    </source>
</evidence>
<evidence type="ECO:0000313" key="2">
    <source>
        <dbReference type="EMBL" id="OVF06663.1"/>
    </source>
</evidence>